<dbReference type="SUPFAM" id="SSF52374">
    <property type="entry name" value="Nucleotidylyl transferase"/>
    <property type="match status" value="1"/>
</dbReference>
<feature type="binding site" evidence="9">
    <location>
        <position position="92"/>
    </location>
    <ligand>
        <name>substrate</name>
    </ligand>
</feature>
<feature type="binding site" evidence="9">
    <location>
        <position position="103"/>
    </location>
    <ligand>
        <name>ATP</name>
        <dbReference type="ChEBI" id="CHEBI:30616"/>
    </ligand>
</feature>
<dbReference type="HAMAP" id="MF_00151">
    <property type="entry name" value="PPAT_bact"/>
    <property type="match status" value="1"/>
</dbReference>
<feature type="site" description="Transition state stabilizer" evidence="9">
    <location>
        <position position="21"/>
    </location>
</feature>
<comment type="catalytic activity">
    <reaction evidence="8 9">
        <text>(R)-4'-phosphopantetheine + ATP + H(+) = 3'-dephospho-CoA + diphosphate</text>
        <dbReference type="Rhea" id="RHEA:19801"/>
        <dbReference type="ChEBI" id="CHEBI:15378"/>
        <dbReference type="ChEBI" id="CHEBI:30616"/>
        <dbReference type="ChEBI" id="CHEBI:33019"/>
        <dbReference type="ChEBI" id="CHEBI:57328"/>
        <dbReference type="ChEBI" id="CHEBI:61723"/>
        <dbReference type="EC" id="2.7.7.3"/>
    </reaction>
</comment>
<name>A0A0R1WXP5_9LACO</name>
<feature type="binding site" evidence="9">
    <location>
        <position position="78"/>
    </location>
    <ligand>
        <name>substrate</name>
    </ligand>
</feature>
<dbReference type="GO" id="GO:0005737">
    <property type="term" value="C:cytoplasm"/>
    <property type="evidence" value="ECO:0007669"/>
    <property type="project" value="UniProtKB-SubCell"/>
</dbReference>
<feature type="binding site" evidence="9">
    <location>
        <position position="45"/>
    </location>
    <ligand>
        <name>substrate</name>
    </ligand>
</feature>
<dbReference type="EC" id="2.7.7.3" evidence="9"/>
<keyword evidence="3 9" id="KW-0548">Nucleotidyltransferase</keyword>
<keyword evidence="6 9" id="KW-0460">Magnesium</keyword>
<dbReference type="eggNOG" id="COG0669">
    <property type="taxonomic scope" value="Bacteria"/>
</dbReference>
<keyword evidence="7 9" id="KW-0173">Coenzyme A biosynthesis</keyword>
<dbReference type="UniPathway" id="UPA00241">
    <property type="reaction ID" value="UER00355"/>
</dbReference>
<comment type="cofactor">
    <cofactor evidence="9">
        <name>Mg(2+)</name>
        <dbReference type="ChEBI" id="CHEBI:18420"/>
    </cofactor>
</comment>
<accession>A0A0R1WXP5</accession>
<dbReference type="STRING" id="1423755.FC40_GL000841"/>
<dbReference type="AlphaFoldDB" id="A0A0R1WXP5"/>
<comment type="caution">
    <text evidence="11">The sequence shown here is derived from an EMBL/GenBank/DDBJ whole genome shotgun (WGS) entry which is preliminary data.</text>
</comment>
<feature type="binding site" evidence="9">
    <location>
        <position position="13"/>
    </location>
    <ligand>
        <name>substrate</name>
    </ligand>
</feature>
<dbReference type="PANTHER" id="PTHR21342">
    <property type="entry name" value="PHOSPHOPANTETHEINE ADENYLYLTRANSFERASE"/>
    <property type="match status" value="1"/>
</dbReference>
<evidence type="ECO:0000256" key="7">
    <source>
        <dbReference type="ARBA" id="ARBA00022993"/>
    </source>
</evidence>
<feature type="domain" description="Cytidyltransferase-like" evidence="10">
    <location>
        <begin position="9"/>
        <end position="138"/>
    </location>
</feature>
<dbReference type="NCBIfam" id="TIGR00125">
    <property type="entry name" value="cyt_tran_rel"/>
    <property type="match status" value="1"/>
</dbReference>
<evidence type="ECO:0000256" key="6">
    <source>
        <dbReference type="ARBA" id="ARBA00022842"/>
    </source>
</evidence>
<dbReference type="CDD" id="cd02163">
    <property type="entry name" value="PPAT"/>
    <property type="match status" value="1"/>
</dbReference>
<evidence type="ECO:0000256" key="5">
    <source>
        <dbReference type="ARBA" id="ARBA00022840"/>
    </source>
</evidence>
<comment type="subunit">
    <text evidence="9">Homohexamer.</text>
</comment>
<organism evidence="11 12">
    <name type="scientific">Ligilactobacillus hayakitensis DSM 18933 = JCM 14209</name>
    <dbReference type="NCBI Taxonomy" id="1423755"/>
    <lineage>
        <taxon>Bacteria</taxon>
        <taxon>Bacillati</taxon>
        <taxon>Bacillota</taxon>
        <taxon>Bacilli</taxon>
        <taxon>Lactobacillales</taxon>
        <taxon>Lactobacillaceae</taxon>
        <taxon>Ligilactobacillus</taxon>
    </lineage>
</organism>
<sequence length="164" mass="18156">MEANKVKAVFPGSFDPITNGHLDIIERASKIFDEVVVVVANNTGKKSLFTPNEKFELISSAIAKLNNVTVKLMDSDLAINIVKKLNGNVLIRGVRNEVDFTYEQSIALMNRKLDSTIETLILFSDPNKSFISSTLVREISLFGGDLSDLVPKNVETMILKKRGN</sequence>
<evidence type="ECO:0000256" key="2">
    <source>
        <dbReference type="ARBA" id="ARBA00022679"/>
    </source>
</evidence>
<dbReference type="GO" id="GO:0005524">
    <property type="term" value="F:ATP binding"/>
    <property type="evidence" value="ECO:0007669"/>
    <property type="project" value="UniProtKB-KW"/>
</dbReference>
<proteinExistence type="inferred from homology"/>
<evidence type="ECO:0000256" key="9">
    <source>
        <dbReference type="HAMAP-Rule" id="MF_00151"/>
    </source>
</evidence>
<evidence type="ECO:0000313" key="12">
    <source>
        <dbReference type="Proteomes" id="UP000051054"/>
    </source>
</evidence>
<evidence type="ECO:0000256" key="8">
    <source>
        <dbReference type="ARBA" id="ARBA00029346"/>
    </source>
</evidence>
<evidence type="ECO:0000259" key="10">
    <source>
        <dbReference type="Pfam" id="PF01467"/>
    </source>
</evidence>
<evidence type="ECO:0000256" key="3">
    <source>
        <dbReference type="ARBA" id="ARBA00022695"/>
    </source>
</evidence>
<dbReference type="Pfam" id="PF01467">
    <property type="entry name" value="CTP_transf_like"/>
    <property type="match status" value="1"/>
</dbReference>
<evidence type="ECO:0000256" key="1">
    <source>
        <dbReference type="ARBA" id="ARBA00022490"/>
    </source>
</evidence>
<keyword evidence="1 9" id="KW-0963">Cytoplasm</keyword>
<comment type="pathway">
    <text evidence="9">Cofactor biosynthesis; coenzyme A biosynthesis; CoA from (R)-pantothenate: step 4/5.</text>
</comment>
<dbReference type="PANTHER" id="PTHR21342:SF1">
    <property type="entry name" value="PHOSPHOPANTETHEINE ADENYLYLTRANSFERASE"/>
    <property type="match status" value="1"/>
</dbReference>
<dbReference type="InterPro" id="IPR014729">
    <property type="entry name" value="Rossmann-like_a/b/a_fold"/>
</dbReference>
<comment type="subcellular location">
    <subcellularLocation>
        <location evidence="9">Cytoplasm</location>
    </subcellularLocation>
</comment>
<dbReference type="PATRIC" id="fig|1423755.3.peg.895"/>
<keyword evidence="5 9" id="KW-0067">ATP-binding</keyword>
<dbReference type="EMBL" id="AZGD01000090">
    <property type="protein sequence ID" value="KRM19052.1"/>
    <property type="molecule type" value="Genomic_DNA"/>
</dbReference>
<dbReference type="PRINTS" id="PR01020">
    <property type="entry name" value="LPSBIOSNTHSS"/>
</dbReference>
<keyword evidence="12" id="KW-1185">Reference proteome</keyword>
<evidence type="ECO:0000256" key="4">
    <source>
        <dbReference type="ARBA" id="ARBA00022741"/>
    </source>
</evidence>
<feature type="binding site" evidence="9">
    <location>
        <begin position="13"/>
        <end position="14"/>
    </location>
    <ligand>
        <name>ATP</name>
        <dbReference type="ChEBI" id="CHEBI:30616"/>
    </ligand>
</feature>
<dbReference type="Proteomes" id="UP000051054">
    <property type="component" value="Unassembled WGS sequence"/>
</dbReference>
<dbReference type="NCBIfam" id="TIGR01510">
    <property type="entry name" value="coaD_prev_kdtB"/>
    <property type="match status" value="1"/>
</dbReference>
<dbReference type="InterPro" id="IPR001980">
    <property type="entry name" value="PPAT"/>
</dbReference>
<keyword evidence="2 9" id="KW-0808">Transferase</keyword>
<protein>
    <recommendedName>
        <fullName evidence="9">Phosphopantetheine adenylyltransferase</fullName>
        <ecNumber evidence="9">2.7.7.3</ecNumber>
    </recommendedName>
    <alternativeName>
        <fullName evidence="9">Dephospho-CoA pyrophosphorylase</fullName>
    </alternativeName>
    <alternativeName>
        <fullName evidence="9">Pantetheine-phosphate adenylyltransferase</fullName>
        <shortName evidence="9">PPAT</shortName>
    </alternativeName>
</protein>
<comment type="similarity">
    <text evidence="9">Belongs to the bacterial CoaD family.</text>
</comment>
<reference evidence="11 12" key="1">
    <citation type="journal article" date="2015" name="Genome Announc.">
        <title>Expanding the biotechnology potential of lactobacilli through comparative genomics of 213 strains and associated genera.</title>
        <authorList>
            <person name="Sun Z."/>
            <person name="Harris H.M."/>
            <person name="McCann A."/>
            <person name="Guo C."/>
            <person name="Argimon S."/>
            <person name="Zhang W."/>
            <person name="Yang X."/>
            <person name="Jeffery I.B."/>
            <person name="Cooney J.C."/>
            <person name="Kagawa T.F."/>
            <person name="Liu W."/>
            <person name="Song Y."/>
            <person name="Salvetti E."/>
            <person name="Wrobel A."/>
            <person name="Rasinkangas P."/>
            <person name="Parkhill J."/>
            <person name="Rea M.C."/>
            <person name="O'Sullivan O."/>
            <person name="Ritari J."/>
            <person name="Douillard F.P."/>
            <person name="Paul Ross R."/>
            <person name="Yang R."/>
            <person name="Briner A.E."/>
            <person name="Felis G.E."/>
            <person name="de Vos W.M."/>
            <person name="Barrangou R."/>
            <person name="Klaenhammer T.R."/>
            <person name="Caufield P.W."/>
            <person name="Cui Y."/>
            <person name="Zhang H."/>
            <person name="O'Toole P.W."/>
        </authorList>
    </citation>
    <scope>NUCLEOTIDE SEQUENCE [LARGE SCALE GENOMIC DNA]</scope>
    <source>
        <strain evidence="11 12">DSM 18933</strain>
    </source>
</reference>
<evidence type="ECO:0000313" key="11">
    <source>
        <dbReference type="EMBL" id="KRM19052.1"/>
    </source>
</evidence>
<feature type="binding site" evidence="9">
    <location>
        <begin position="93"/>
        <end position="95"/>
    </location>
    <ligand>
        <name>ATP</name>
        <dbReference type="ChEBI" id="CHEBI:30616"/>
    </ligand>
</feature>
<feature type="binding site" evidence="9">
    <location>
        <position position="21"/>
    </location>
    <ligand>
        <name>ATP</name>
        <dbReference type="ChEBI" id="CHEBI:30616"/>
    </ligand>
</feature>
<dbReference type="InterPro" id="IPR004821">
    <property type="entry name" value="Cyt_trans-like"/>
</dbReference>
<dbReference type="GO" id="GO:0015937">
    <property type="term" value="P:coenzyme A biosynthetic process"/>
    <property type="evidence" value="ECO:0007669"/>
    <property type="project" value="UniProtKB-UniRule"/>
</dbReference>
<gene>
    <name evidence="9" type="primary">coaD</name>
    <name evidence="11" type="ORF">FC40_GL000841</name>
</gene>
<feature type="binding site" evidence="9">
    <location>
        <begin position="128"/>
        <end position="134"/>
    </location>
    <ligand>
        <name>ATP</name>
        <dbReference type="ChEBI" id="CHEBI:30616"/>
    </ligand>
</feature>
<dbReference type="Gene3D" id="3.40.50.620">
    <property type="entry name" value="HUPs"/>
    <property type="match status" value="1"/>
</dbReference>
<keyword evidence="4 9" id="KW-0547">Nucleotide-binding</keyword>
<comment type="function">
    <text evidence="9">Reversibly transfers an adenylyl group from ATP to 4'-phosphopantetheine, yielding dephospho-CoA (dPCoA) and pyrophosphate.</text>
</comment>
<dbReference type="GO" id="GO:0004595">
    <property type="term" value="F:pantetheine-phosphate adenylyltransferase activity"/>
    <property type="evidence" value="ECO:0007669"/>
    <property type="project" value="UniProtKB-UniRule"/>
</dbReference>